<dbReference type="PANTHER" id="PTHR34404">
    <property type="entry name" value="REGULATORY PROTEIN, FMDB FAMILY"/>
    <property type="match status" value="1"/>
</dbReference>
<dbReference type="PANTHER" id="PTHR34404:SF2">
    <property type="entry name" value="CONSERVED SERINE RICH PROTEIN"/>
    <property type="match status" value="1"/>
</dbReference>
<name>A0A7M2WPN7_9BACT</name>
<protein>
    <submittedName>
        <fullName evidence="3">Zinc ribbon domain-containing protein</fullName>
    </submittedName>
</protein>
<proteinExistence type="predicted"/>
<dbReference type="Proteomes" id="UP000593765">
    <property type="component" value="Chromosome"/>
</dbReference>
<evidence type="ECO:0000256" key="1">
    <source>
        <dbReference type="SAM" id="MobiDB-lite"/>
    </source>
</evidence>
<feature type="compositionally biased region" description="Basic and acidic residues" evidence="1">
    <location>
        <begin position="84"/>
        <end position="108"/>
    </location>
</feature>
<accession>A0A7M2WPN7</accession>
<dbReference type="SMART" id="SM00834">
    <property type="entry name" value="CxxC_CXXC_SSSS"/>
    <property type="match status" value="1"/>
</dbReference>
<reference evidence="3 4" key="1">
    <citation type="submission" date="2020-10" db="EMBL/GenBank/DDBJ databases">
        <title>Wide distribution of Phycisphaera-like planctomycetes from WD2101 soil group in peatlands and genome analysis of the first cultivated representative.</title>
        <authorList>
            <person name="Dedysh S.N."/>
            <person name="Beletsky A.V."/>
            <person name="Ivanova A."/>
            <person name="Kulichevskaya I.S."/>
            <person name="Suzina N.E."/>
            <person name="Philippov D.A."/>
            <person name="Rakitin A.L."/>
            <person name="Mardanov A.V."/>
            <person name="Ravin N.V."/>
        </authorList>
    </citation>
    <scope>NUCLEOTIDE SEQUENCE [LARGE SCALE GENOMIC DNA]</scope>
    <source>
        <strain evidence="3 4">M1803</strain>
    </source>
</reference>
<evidence type="ECO:0000313" key="3">
    <source>
        <dbReference type="EMBL" id="QOV87426.1"/>
    </source>
</evidence>
<organism evidence="3 4">
    <name type="scientific">Humisphaera borealis</name>
    <dbReference type="NCBI Taxonomy" id="2807512"/>
    <lineage>
        <taxon>Bacteria</taxon>
        <taxon>Pseudomonadati</taxon>
        <taxon>Planctomycetota</taxon>
        <taxon>Phycisphaerae</taxon>
        <taxon>Tepidisphaerales</taxon>
        <taxon>Tepidisphaeraceae</taxon>
        <taxon>Humisphaera</taxon>
    </lineage>
</organism>
<feature type="region of interest" description="Disordered" evidence="1">
    <location>
        <begin position="66"/>
        <end position="139"/>
    </location>
</feature>
<evidence type="ECO:0000313" key="4">
    <source>
        <dbReference type="Proteomes" id="UP000593765"/>
    </source>
</evidence>
<dbReference type="EMBL" id="CP063458">
    <property type="protein sequence ID" value="QOV87426.1"/>
    <property type="molecule type" value="Genomic_DNA"/>
</dbReference>
<keyword evidence="4" id="KW-1185">Reference proteome</keyword>
<dbReference type="InterPro" id="IPR013429">
    <property type="entry name" value="Regulatory_FmdB_Zinc_ribbon"/>
</dbReference>
<dbReference type="RefSeq" id="WP_206290326.1">
    <property type="nucleotide sequence ID" value="NZ_CP063458.1"/>
</dbReference>
<dbReference type="KEGG" id="hbs:IPV69_14115"/>
<dbReference type="AlphaFoldDB" id="A0A7M2WPN7"/>
<evidence type="ECO:0000259" key="2">
    <source>
        <dbReference type="SMART" id="SM00834"/>
    </source>
</evidence>
<sequence length="139" mass="14627">MPTYEYHCDACQHDFESFHSMSAPPVKKCPKCGKNKVRRLIGAGAGLIFKGSGFYITDYRDAGYSEKAKADAAPEAKSSSGDGKSSDAKSSDGKTETKAESKPAETKSADTAAAPKAESKPAPKSEPRASSSASKKKSK</sequence>
<feature type="compositionally biased region" description="Basic and acidic residues" evidence="1">
    <location>
        <begin position="117"/>
        <end position="127"/>
    </location>
</feature>
<feature type="domain" description="Putative regulatory protein FmdB zinc ribbon" evidence="2">
    <location>
        <begin position="1"/>
        <end position="42"/>
    </location>
</feature>
<gene>
    <name evidence="3" type="ORF">IPV69_14115</name>
</gene>
<dbReference type="Pfam" id="PF09723">
    <property type="entry name" value="Zn_ribbon_8"/>
    <property type="match status" value="1"/>
</dbReference>
<dbReference type="NCBIfam" id="TIGR02605">
    <property type="entry name" value="CxxC_CxxC_SSSS"/>
    <property type="match status" value="1"/>
</dbReference>